<dbReference type="InterPro" id="IPR001851">
    <property type="entry name" value="ABC_transp_permease"/>
</dbReference>
<feature type="transmembrane region" description="Helical" evidence="9">
    <location>
        <begin position="228"/>
        <end position="259"/>
    </location>
</feature>
<evidence type="ECO:0000313" key="10">
    <source>
        <dbReference type="EMBL" id="MCB5362969.1"/>
    </source>
</evidence>
<evidence type="ECO:0000313" key="11">
    <source>
        <dbReference type="Proteomes" id="UP000776983"/>
    </source>
</evidence>
<evidence type="ECO:0000256" key="9">
    <source>
        <dbReference type="SAM" id="Phobius"/>
    </source>
</evidence>
<accession>A0ABS8CAA3</accession>
<keyword evidence="3" id="KW-1003">Cell membrane</keyword>
<feature type="transmembrane region" description="Helical" evidence="9">
    <location>
        <begin position="144"/>
        <end position="177"/>
    </location>
</feature>
<gene>
    <name evidence="10" type="ORF">H0484_04275</name>
</gene>
<feature type="transmembrane region" description="Helical" evidence="9">
    <location>
        <begin position="12"/>
        <end position="32"/>
    </location>
</feature>
<sequence length="294" mass="31177">MNALFSPELLIATLALTSIYALVALGLNLIYGSMRLLNVAHGEIMMLGAYIAFGVFTAWQVSPLISMFGAMVAAAILGWLCYELLIKRLSSTPALVQRIEANSLLVFFALSVILQNLGAWAFTANARSYSYMDSLVQIGSVSVALNRLVIIAVSVVATAAVMLFFRFGIAGLAIRALIQQRDAASLVGIRADKVNRIIFCLGFALAALAGALVSMVESITPFSGFPFTIAAFFVIILGGLGSIGGSVVGALLLACVEVYGGALTSPAYRSILLYGVFIFVLFVRPQGLFGRRVA</sequence>
<evidence type="ECO:0000256" key="7">
    <source>
        <dbReference type="ARBA" id="ARBA00023136"/>
    </source>
</evidence>
<keyword evidence="11" id="KW-1185">Reference proteome</keyword>
<dbReference type="Pfam" id="PF02653">
    <property type="entry name" value="BPD_transp_2"/>
    <property type="match status" value="1"/>
</dbReference>
<feature type="transmembrane region" description="Helical" evidence="9">
    <location>
        <begin position="105"/>
        <end position="124"/>
    </location>
</feature>
<evidence type="ECO:0000256" key="1">
    <source>
        <dbReference type="ARBA" id="ARBA00004651"/>
    </source>
</evidence>
<comment type="subcellular location">
    <subcellularLocation>
        <location evidence="1">Cell membrane</location>
        <topology evidence="1">Multi-pass membrane protein</topology>
    </subcellularLocation>
</comment>
<evidence type="ECO:0000256" key="2">
    <source>
        <dbReference type="ARBA" id="ARBA00022448"/>
    </source>
</evidence>
<dbReference type="InterPro" id="IPR052157">
    <property type="entry name" value="BCAA_transport_permease"/>
</dbReference>
<evidence type="ECO:0000256" key="6">
    <source>
        <dbReference type="ARBA" id="ARBA00022989"/>
    </source>
</evidence>
<keyword evidence="2" id="KW-0813">Transport</keyword>
<feature type="transmembrane region" description="Helical" evidence="9">
    <location>
        <begin position="67"/>
        <end position="85"/>
    </location>
</feature>
<dbReference type="PANTHER" id="PTHR11795">
    <property type="entry name" value="BRANCHED-CHAIN AMINO ACID TRANSPORT SYSTEM PERMEASE PROTEIN LIVH"/>
    <property type="match status" value="1"/>
</dbReference>
<comment type="caution">
    <text evidence="10">The sequence shown here is derived from an EMBL/GenBank/DDBJ whole genome shotgun (WGS) entry which is preliminary data.</text>
</comment>
<dbReference type="EMBL" id="JACDXW010000002">
    <property type="protein sequence ID" value="MCB5362969.1"/>
    <property type="molecule type" value="Genomic_DNA"/>
</dbReference>
<keyword evidence="5" id="KW-0029">Amino-acid transport</keyword>
<evidence type="ECO:0000256" key="4">
    <source>
        <dbReference type="ARBA" id="ARBA00022692"/>
    </source>
</evidence>
<organism evidence="10 11">
    <name type="scientific">Mesopusillimonas faecipullorum</name>
    <dbReference type="NCBI Taxonomy" id="2755040"/>
    <lineage>
        <taxon>Bacteria</taxon>
        <taxon>Pseudomonadati</taxon>
        <taxon>Pseudomonadota</taxon>
        <taxon>Betaproteobacteria</taxon>
        <taxon>Burkholderiales</taxon>
        <taxon>Alcaligenaceae</taxon>
        <taxon>Mesopusillimonas</taxon>
    </lineage>
</organism>
<keyword evidence="4 9" id="KW-0812">Transmembrane</keyword>
<evidence type="ECO:0000256" key="8">
    <source>
        <dbReference type="ARBA" id="ARBA00037998"/>
    </source>
</evidence>
<proteinExistence type="inferred from homology"/>
<reference evidence="10 11" key="1">
    <citation type="submission" date="2020-07" db="EMBL/GenBank/DDBJ databases">
        <title>Pusillimonas sp. nov., isolated from poultry manure in Taiwan.</title>
        <authorList>
            <person name="Lin S.-Y."/>
            <person name="Tang Y.-S."/>
            <person name="Young C.-C."/>
        </authorList>
    </citation>
    <scope>NUCLEOTIDE SEQUENCE [LARGE SCALE GENOMIC DNA]</scope>
    <source>
        <strain evidence="10 11">CC-YST705</strain>
    </source>
</reference>
<name>A0ABS8CAA3_9BURK</name>
<dbReference type="Proteomes" id="UP000776983">
    <property type="component" value="Unassembled WGS sequence"/>
</dbReference>
<evidence type="ECO:0000256" key="5">
    <source>
        <dbReference type="ARBA" id="ARBA00022970"/>
    </source>
</evidence>
<comment type="similarity">
    <text evidence="8">Belongs to the binding-protein-dependent transport system permease family. LivHM subfamily.</text>
</comment>
<dbReference type="CDD" id="cd06582">
    <property type="entry name" value="TM_PBP1_LivH_like"/>
    <property type="match status" value="1"/>
</dbReference>
<feature type="transmembrane region" description="Helical" evidence="9">
    <location>
        <begin position="271"/>
        <end position="289"/>
    </location>
</feature>
<dbReference type="PANTHER" id="PTHR11795:SF445">
    <property type="entry name" value="AMINO ACID ABC TRANSPORTER PERMEASE PROTEIN"/>
    <property type="match status" value="1"/>
</dbReference>
<dbReference type="RefSeq" id="WP_226953214.1">
    <property type="nucleotide sequence ID" value="NZ_JACDXW010000002.1"/>
</dbReference>
<evidence type="ECO:0000256" key="3">
    <source>
        <dbReference type="ARBA" id="ARBA00022475"/>
    </source>
</evidence>
<keyword evidence="6 9" id="KW-1133">Transmembrane helix</keyword>
<feature type="transmembrane region" description="Helical" evidence="9">
    <location>
        <begin position="197"/>
        <end position="216"/>
    </location>
</feature>
<feature type="transmembrane region" description="Helical" evidence="9">
    <location>
        <begin position="44"/>
        <end position="61"/>
    </location>
</feature>
<protein>
    <submittedName>
        <fullName evidence="10">Branched-chain amino acid ABC transporter permease</fullName>
    </submittedName>
</protein>
<keyword evidence="7 9" id="KW-0472">Membrane</keyword>